<keyword evidence="1" id="KW-0812">Transmembrane</keyword>
<sequence length="150" mass="18239">MQKTWRMPLHKRKIWKKTSMLGRLVYYMQPLVDHLQDFWLQPWLVPFPTMLKVVYTCVLVFVILLPILFPLFVVLVYYGIFQYVSEQHSWFHFGENWDLLGSLVYLWNFEVTNNKYKIYVNMCFDRYRVIITAISATVDYTRMALNFLCE</sequence>
<dbReference type="AlphaFoldDB" id="A0A6I8V346"/>
<dbReference type="OMA" id="VTMYIDR"/>
<organism evidence="2 3">
    <name type="scientific">Drosophila pseudoobscura pseudoobscura</name>
    <name type="common">Fruit fly</name>
    <dbReference type="NCBI Taxonomy" id="46245"/>
    <lineage>
        <taxon>Eukaryota</taxon>
        <taxon>Metazoa</taxon>
        <taxon>Ecdysozoa</taxon>
        <taxon>Arthropoda</taxon>
        <taxon>Hexapoda</taxon>
        <taxon>Insecta</taxon>
        <taxon>Pterygota</taxon>
        <taxon>Neoptera</taxon>
        <taxon>Endopterygota</taxon>
        <taxon>Diptera</taxon>
        <taxon>Brachycera</taxon>
        <taxon>Muscomorpha</taxon>
        <taxon>Ephydroidea</taxon>
        <taxon>Drosophilidae</taxon>
        <taxon>Drosophila</taxon>
        <taxon>Sophophora</taxon>
    </lineage>
</organism>
<evidence type="ECO:0000313" key="4">
    <source>
        <dbReference type="RefSeq" id="XP_033241692.1"/>
    </source>
</evidence>
<keyword evidence="2" id="KW-1185">Reference proteome</keyword>
<evidence type="ECO:0000313" key="3">
    <source>
        <dbReference type="RefSeq" id="XP_002137031.1"/>
    </source>
</evidence>
<dbReference type="Bgee" id="FBgn0248359">
    <property type="expression patterns" value="Expressed in male reproductive system and 2 other cell types or tissues"/>
</dbReference>
<evidence type="ECO:0000313" key="2">
    <source>
        <dbReference type="Proteomes" id="UP000001819"/>
    </source>
</evidence>
<feature type="transmembrane region" description="Helical" evidence="1">
    <location>
        <begin position="53"/>
        <end position="80"/>
    </location>
</feature>
<name>A0A6I8V346_DROPS</name>
<keyword evidence="1" id="KW-1133">Transmembrane helix</keyword>
<proteinExistence type="predicted"/>
<protein>
    <submittedName>
        <fullName evidence="3 4">Uncharacterized protein</fullName>
    </submittedName>
</protein>
<dbReference type="RefSeq" id="XP_002137031.1">
    <property type="nucleotide sequence ID" value="XM_002136995.3"/>
</dbReference>
<keyword evidence="1" id="KW-0472">Membrane</keyword>
<dbReference type="GeneID" id="6896828"/>
<dbReference type="KEGG" id="dpo:6896828"/>
<reference evidence="3" key="2">
    <citation type="submission" date="2025-04" db="UniProtKB">
        <authorList>
            <consortium name="RefSeq"/>
        </authorList>
    </citation>
    <scope>IDENTIFICATION</scope>
    <source>
        <strain evidence="3">MV-25-SWS-2005</strain>
        <tissue evidence="3">Whole body</tissue>
    </source>
</reference>
<dbReference type="RefSeq" id="XP_033241692.1">
    <property type="nucleotide sequence ID" value="XM_033385801.1"/>
</dbReference>
<dbReference type="Proteomes" id="UP000001819">
    <property type="component" value="Chromosome 2"/>
</dbReference>
<gene>
    <name evidence="3 4" type="primary">LOC6896828</name>
</gene>
<reference evidence="2" key="1">
    <citation type="submission" date="2024-06" db="UniProtKB">
        <authorList>
            <consortium name="RefSeq"/>
        </authorList>
    </citation>
    <scope>NUCLEOTIDE SEQUENCE [LARGE SCALE GENOMIC DNA]</scope>
    <source>
        <strain evidence="4">MV-25-SWS-2005</strain>
        <strain evidence="2">MV2-25</strain>
        <tissue evidence="4">Whole body</tissue>
    </source>
</reference>
<accession>A0A6I8V346</accession>
<evidence type="ECO:0000256" key="1">
    <source>
        <dbReference type="SAM" id="Phobius"/>
    </source>
</evidence>